<protein>
    <submittedName>
        <fullName evidence="2">Uncharacterized protein</fullName>
    </submittedName>
</protein>
<keyword evidence="1" id="KW-1133">Transmembrane helix</keyword>
<feature type="transmembrane region" description="Helical" evidence="1">
    <location>
        <begin position="25"/>
        <end position="46"/>
    </location>
</feature>
<dbReference type="Proteomes" id="UP001501116">
    <property type="component" value="Unassembled WGS sequence"/>
</dbReference>
<organism evidence="2 3">
    <name type="scientific">Amycolatopsis minnesotensis</name>
    <dbReference type="NCBI Taxonomy" id="337894"/>
    <lineage>
        <taxon>Bacteria</taxon>
        <taxon>Bacillati</taxon>
        <taxon>Actinomycetota</taxon>
        <taxon>Actinomycetes</taxon>
        <taxon>Pseudonocardiales</taxon>
        <taxon>Pseudonocardiaceae</taxon>
        <taxon>Amycolatopsis</taxon>
    </lineage>
</organism>
<keyword evidence="1" id="KW-0472">Membrane</keyword>
<feature type="transmembrane region" description="Helical" evidence="1">
    <location>
        <begin position="58"/>
        <end position="78"/>
    </location>
</feature>
<evidence type="ECO:0000313" key="2">
    <source>
        <dbReference type="EMBL" id="GAA1946413.1"/>
    </source>
</evidence>
<dbReference type="EMBL" id="BAAANN010000004">
    <property type="protein sequence ID" value="GAA1946413.1"/>
    <property type="molecule type" value="Genomic_DNA"/>
</dbReference>
<comment type="caution">
    <text evidence="2">The sequence shown here is derived from an EMBL/GenBank/DDBJ whole genome shotgun (WGS) entry which is preliminary data.</text>
</comment>
<sequence length="593" mass="60372">MDQMDQMDQMDHGAQLGTGSAGIDAVALLLRLVLLFGSAVVAGVGLLRPLVGAVGRRLTVVVAALAGISAVLAIVSILTVGANVVGAVVHAALAVAIAGLLPKPGAARWPAAALVVLVVIETALGSSGIDFAVDTVFVAGATVWLGITALSLGVAPQEWRGSSLRLGPLAITLGGLLVLAGGTQLALSGIGFDRRLYGSAFGVALLAILVLALVATVVAAVPRADPGRTYRFGAAAIAIGFLAWSALAAIPKPPELPVPGVPLLASVSVADQDVPVLVSPQRPGRNLVHVPATAGEVSVAVEGGQAVRATARPGAEGSWAEVDLPDGRSDLVLTKDDSPAKVEVDAGTAEGAASAAGSDGPECAAAALGGLLNNRRTLLTACPSDALSDDDADALRKLVGFLAERRAPVIDLVADETARGAAAAKVVREAAARKNIPVAPGQSPDGALVVVSGWDLGYRTMRDAATAQREKPAYGYGLYAAPWLLHGPIVNLVASSSIPLRFDPREQLAVSYAVTVGNGFGGESPSVAGFRNWLGDQWRSVSGEVQIFASAQVNAMPMYPNEPHPPGMVMARDYRGQWVPEGTVVPVSVPLKS</sequence>
<keyword evidence="3" id="KW-1185">Reference proteome</keyword>
<feature type="transmembrane region" description="Helical" evidence="1">
    <location>
        <begin position="135"/>
        <end position="154"/>
    </location>
</feature>
<feature type="transmembrane region" description="Helical" evidence="1">
    <location>
        <begin position="166"/>
        <end position="190"/>
    </location>
</feature>
<feature type="transmembrane region" description="Helical" evidence="1">
    <location>
        <begin position="196"/>
        <end position="220"/>
    </location>
</feature>
<proteinExistence type="predicted"/>
<evidence type="ECO:0000313" key="3">
    <source>
        <dbReference type="Proteomes" id="UP001501116"/>
    </source>
</evidence>
<feature type="transmembrane region" description="Helical" evidence="1">
    <location>
        <begin position="232"/>
        <end position="250"/>
    </location>
</feature>
<keyword evidence="1" id="KW-0812">Transmembrane</keyword>
<accession>A0ABN2QA79</accession>
<reference evidence="2 3" key="1">
    <citation type="journal article" date="2019" name="Int. J. Syst. Evol. Microbiol.">
        <title>The Global Catalogue of Microorganisms (GCM) 10K type strain sequencing project: providing services to taxonomists for standard genome sequencing and annotation.</title>
        <authorList>
            <consortium name="The Broad Institute Genomics Platform"/>
            <consortium name="The Broad Institute Genome Sequencing Center for Infectious Disease"/>
            <person name="Wu L."/>
            <person name="Ma J."/>
        </authorList>
    </citation>
    <scope>NUCLEOTIDE SEQUENCE [LARGE SCALE GENOMIC DNA]</scope>
    <source>
        <strain evidence="2 3">JCM 14545</strain>
    </source>
</reference>
<gene>
    <name evidence="2" type="ORF">GCM10009754_12970</name>
</gene>
<name>A0ABN2QA79_9PSEU</name>
<evidence type="ECO:0000256" key="1">
    <source>
        <dbReference type="SAM" id="Phobius"/>
    </source>
</evidence>
<feature type="transmembrane region" description="Helical" evidence="1">
    <location>
        <begin position="84"/>
        <end position="102"/>
    </location>
</feature>
<feature type="transmembrane region" description="Helical" evidence="1">
    <location>
        <begin position="109"/>
        <end position="129"/>
    </location>
</feature>